<keyword evidence="4" id="KW-1185">Reference proteome</keyword>
<comment type="caution">
    <text evidence="3">The sequence shown here is derived from an EMBL/GenBank/DDBJ whole genome shotgun (WGS) entry which is preliminary data.</text>
</comment>
<dbReference type="PANTHER" id="PTHR16131:SF2">
    <property type="entry name" value="LIGAND-DEPENDENT NUCLEAR RECEPTOR-INTERACTING FACTOR 1"/>
    <property type="match status" value="1"/>
</dbReference>
<feature type="compositionally biased region" description="Basic and acidic residues" evidence="2">
    <location>
        <begin position="8"/>
        <end position="17"/>
    </location>
</feature>
<dbReference type="PANTHER" id="PTHR16131">
    <property type="entry name" value="LIGAND-DEPENDENT NUCLEAR RECEPTOR-INTERACTING FACTOR 1"/>
    <property type="match status" value="1"/>
</dbReference>
<dbReference type="InterPro" id="IPR026191">
    <property type="entry name" value="LRIF1"/>
</dbReference>
<feature type="region of interest" description="Disordered" evidence="2">
    <location>
        <begin position="1"/>
        <end position="27"/>
    </location>
</feature>
<dbReference type="AlphaFoldDB" id="A0A7J7TW52"/>
<dbReference type="GO" id="GO:0006355">
    <property type="term" value="P:regulation of DNA-templated transcription"/>
    <property type="evidence" value="ECO:0007669"/>
    <property type="project" value="InterPro"/>
</dbReference>
<keyword evidence="1" id="KW-0175">Coiled coil</keyword>
<feature type="coiled-coil region" evidence="1">
    <location>
        <begin position="197"/>
        <end position="225"/>
    </location>
</feature>
<sequence length="225" mass="26074">MASTLQKDAQERNDKKNSQGSSSKAHLKTDAEFKKLFGLTKDLRIRLTRIPDHLGAGDFDSFRNLVKSDKETKFTVKEEEKKQYSTLQQGFDKKRKAKTVKKMDRAKKRKIESAYNTAINGGISCILPASDVSHHSIITNCNKTREERTEVEHCTSENQEKVALSSHADFGQSHSFTRNYTEDIFPMRPPELEETIRDEKIRRLKQMLREKEAALEEMRKKMHQK</sequence>
<gene>
    <name evidence="3" type="ORF">mPipKuh1_010893</name>
</gene>
<accession>A0A7J7TW52</accession>
<dbReference type="GO" id="GO:0042974">
    <property type="term" value="F:nuclear retinoic acid receptor binding"/>
    <property type="evidence" value="ECO:0007669"/>
    <property type="project" value="InterPro"/>
</dbReference>
<name>A0A7J7TW52_PIPKU</name>
<organism evidence="3 4">
    <name type="scientific">Pipistrellus kuhlii</name>
    <name type="common">Kuhl's pipistrelle</name>
    <dbReference type="NCBI Taxonomy" id="59472"/>
    <lineage>
        <taxon>Eukaryota</taxon>
        <taxon>Metazoa</taxon>
        <taxon>Chordata</taxon>
        <taxon>Craniata</taxon>
        <taxon>Vertebrata</taxon>
        <taxon>Euteleostomi</taxon>
        <taxon>Mammalia</taxon>
        <taxon>Eutheria</taxon>
        <taxon>Laurasiatheria</taxon>
        <taxon>Chiroptera</taxon>
        <taxon>Yangochiroptera</taxon>
        <taxon>Vespertilionidae</taxon>
        <taxon>Pipistrellus</taxon>
    </lineage>
</organism>
<evidence type="ECO:0000313" key="4">
    <source>
        <dbReference type="Proteomes" id="UP000558488"/>
    </source>
</evidence>
<dbReference type="Pfam" id="PF15741">
    <property type="entry name" value="LRIF1"/>
    <property type="match status" value="1"/>
</dbReference>
<evidence type="ECO:0000256" key="2">
    <source>
        <dbReference type="SAM" id="MobiDB-lite"/>
    </source>
</evidence>
<protein>
    <submittedName>
        <fullName evidence="3">Ligand dependent nuclear receptor interacting factor 1</fullName>
    </submittedName>
</protein>
<proteinExistence type="predicted"/>
<keyword evidence="3" id="KW-0675">Receptor</keyword>
<dbReference type="EMBL" id="JACAGB010000024">
    <property type="protein sequence ID" value="KAF6304835.1"/>
    <property type="molecule type" value="Genomic_DNA"/>
</dbReference>
<evidence type="ECO:0000256" key="1">
    <source>
        <dbReference type="SAM" id="Coils"/>
    </source>
</evidence>
<reference evidence="3 4" key="1">
    <citation type="journal article" date="2020" name="Nature">
        <title>Six reference-quality genomes reveal evolution of bat adaptations.</title>
        <authorList>
            <person name="Jebb D."/>
            <person name="Huang Z."/>
            <person name="Pippel M."/>
            <person name="Hughes G.M."/>
            <person name="Lavrichenko K."/>
            <person name="Devanna P."/>
            <person name="Winkler S."/>
            <person name="Jermiin L.S."/>
            <person name="Skirmuntt E.C."/>
            <person name="Katzourakis A."/>
            <person name="Burkitt-Gray L."/>
            <person name="Ray D.A."/>
            <person name="Sullivan K.A.M."/>
            <person name="Roscito J.G."/>
            <person name="Kirilenko B.M."/>
            <person name="Davalos L.M."/>
            <person name="Corthals A.P."/>
            <person name="Power M.L."/>
            <person name="Jones G."/>
            <person name="Ransome R.D."/>
            <person name="Dechmann D.K.N."/>
            <person name="Locatelli A.G."/>
            <person name="Puechmaille S.J."/>
            <person name="Fedrigo O."/>
            <person name="Jarvis E.D."/>
            <person name="Hiller M."/>
            <person name="Vernes S.C."/>
            <person name="Myers E.W."/>
            <person name="Teeling E.C."/>
        </authorList>
    </citation>
    <scope>NUCLEOTIDE SEQUENCE [LARGE SCALE GENOMIC DNA]</scope>
    <source>
        <strain evidence="3">MPipKuh1</strain>
        <tissue evidence="3">Flight muscle</tissue>
    </source>
</reference>
<dbReference type="Proteomes" id="UP000558488">
    <property type="component" value="Unassembled WGS sequence"/>
</dbReference>
<evidence type="ECO:0000313" key="3">
    <source>
        <dbReference type="EMBL" id="KAF6304835.1"/>
    </source>
</evidence>